<sequence length="55" mass="6128">MGWGNGKGKAQEKAEKQEVKQQRKDTDTVQKIKQGQPISGREAARFARRGSGQSR</sequence>
<proteinExistence type="predicted"/>
<dbReference type="RefSeq" id="WP_166677988.1">
    <property type="nucleotide sequence ID" value="NZ_SODF01000001.1"/>
</dbReference>
<dbReference type="EMBL" id="SODF01000001">
    <property type="protein sequence ID" value="TDW21495.1"/>
    <property type="molecule type" value="Genomic_DNA"/>
</dbReference>
<feature type="compositionally biased region" description="Basic and acidic residues" evidence="1">
    <location>
        <begin position="9"/>
        <end position="30"/>
    </location>
</feature>
<protein>
    <submittedName>
        <fullName evidence="2">Uncharacterized protein</fullName>
    </submittedName>
</protein>
<dbReference type="Proteomes" id="UP000295447">
    <property type="component" value="Unassembled WGS sequence"/>
</dbReference>
<evidence type="ECO:0000313" key="3">
    <source>
        <dbReference type="Proteomes" id="UP000295447"/>
    </source>
</evidence>
<evidence type="ECO:0000256" key="1">
    <source>
        <dbReference type="SAM" id="MobiDB-lite"/>
    </source>
</evidence>
<organism evidence="2 3">
    <name type="scientific">Kribbella kalugense</name>
    <dbReference type="NCBI Taxonomy" id="2512221"/>
    <lineage>
        <taxon>Bacteria</taxon>
        <taxon>Bacillati</taxon>
        <taxon>Actinomycetota</taxon>
        <taxon>Actinomycetes</taxon>
        <taxon>Propionibacteriales</taxon>
        <taxon>Kribbellaceae</taxon>
        <taxon>Kribbella</taxon>
    </lineage>
</organism>
<keyword evidence="3" id="KW-1185">Reference proteome</keyword>
<feature type="region of interest" description="Disordered" evidence="1">
    <location>
        <begin position="1"/>
        <end position="55"/>
    </location>
</feature>
<accession>A0A4R7ZUW4</accession>
<comment type="caution">
    <text evidence="2">The sequence shown here is derived from an EMBL/GenBank/DDBJ whole genome shotgun (WGS) entry which is preliminary data.</text>
</comment>
<name>A0A4R7ZUW4_9ACTN</name>
<gene>
    <name evidence="2" type="ORF">EV650_0320</name>
</gene>
<reference evidence="2 3" key="1">
    <citation type="submission" date="2019-03" db="EMBL/GenBank/DDBJ databases">
        <title>Genomic Encyclopedia of Type Strains, Phase III (KMG-III): the genomes of soil and plant-associated and newly described type strains.</title>
        <authorList>
            <person name="Whitman W."/>
        </authorList>
    </citation>
    <scope>NUCLEOTIDE SEQUENCE [LARGE SCALE GENOMIC DNA]</scope>
    <source>
        <strain evidence="2 3">VKM Ac-2570</strain>
    </source>
</reference>
<evidence type="ECO:0000313" key="2">
    <source>
        <dbReference type="EMBL" id="TDW21495.1"/>
    </source>
</evidence>
<dbReference type="AlphaFoldDB" id="A0A4R7ZUW4"/>